<dbReference type="PANTHER" id="PTHR30293">
    <property type="entry name" value="TRANSCRIPTIONAL REGULATORY PROTEIN NAC-RELATED"/>
    <property type="match status" value="1"/>
</dbReference>
<dbReference type="CDD" id="cd08433">
    <property type="entry name" value="PBP2_Nac"/>
    <property type="match status" value="1"/>
</dbReference>
<evidence type="ECO:0000259" key="6">
    <source>
        <dbReference type="PROSITE" id="PS50931"/>
    </source>
</evidence>
<feature type="domain" description="HTH lysR-type" evidence="6">
    <location>
        <begin position="1"/>
        <end position="58"/>
    </location>
</feature>
<evidence type="ECO:0000313" key="8">
    <source>
        <dbReference type="Proteomes" id="UP000215590"/>
    </source>
</evidence>
<dbReference type="Pfam" id="PF03466">
    <property type="entry name" value="LysR_substrate"/>
    <property type="match status" value="1"/>
</dbReference>
<reference evidence="7 8" key="1">
    <citation type="submission" date="2017-07" db="EMBL/GenBank/DDBJ databases">
        <title>Phylogenetic study on the rhizospheric bacterium Ochrobactrum sp. A44.</title>
        <authorList>
            <person name="Krzyzanowska D.M."/>
            <person name="Ossowicki A."/>
            <person name="Rajewska M."/>
            <person name="Maciag T."/>
            <person name="Kaczynski Z."/>
            <person name="Czerwicka M."/>
            <person name="Jafra S."/>
        </authorList>
    </citation>
    <scope>NUCLEOTIDE SEQUENCE [LARGE SCALE GENOMIC DNA]</scope>
    <source>
        <strain evidence="7 8">DSM 7216</strain>
    </source>
</reference>
<organism evidence="7 8">
    <name type="scientific">Brucella thiophenivorans</name>
    <dbReference type="NCBI Taxonomy" id="571255"/>
    <lineage>
        <taxon>Bacteria</taxon>
        <taxon>Pseudomonadati</taxon>
        <taxon>Pseudomonadota</taxon>
        <taxon>Alphaproteobacteria</taxon>
        <taxon>Hyphomicrobiales</taxon>
        <taxon>Brucellaceae</taxon>
        <taxon>Brucella/Ochrobactrum group</taxon>
        <taxon>Brucella</taxon>
    </lineage>
</organism>
<dbReference type="GO" id="GO:0003700">
    <property type="term" value="F:DNA-binding transcription factor activity"/>
    <property type="evidence" value="ECO:0007669"/>
    <property type="project" value="InterPro"/>
</dbReference>
<dbReference type="PROSITE" id="PS50931">
    <property type="entry name" value="HTH_LYSR"/>
    <property type="match status" value="1"/>
</dbReference>
<dbReference type="RefSeq" id="WP_094508747.1">
    <property type="nucleotide sequence ID" value="NZ_JBHEEK010000007.1"/>
</dbReference>
<comment type="similarity">
    <text evidence="1">Belongs to the LysR transcriptional regulatory family.</text>
</comment>
<dbReference type="OrthoDB" id="8479357at2"/>
<evidence type="ECO:0000313" key="7">
    <source>
        <dbReference type="EMBL" id="OYR13381.1"/>
    </source>
</evidence>
<dbReference type="SUPFAM" id="SSF53850">
    <property type="entry name" value="Periplasmic binding protein-like II"/>
    <property type="match status" value="1"/>
</dbReference>
<dbReference type="Gene3D" id="3.40.190.290">
    <property type="match status" value="1"/>
</dbReference>
<dbReference type="InterPro" id="IPR005119">
    <property type="entry name" value="LysR_subst-bd"/>
</dbReference>
<comment type="caution">
    <text evidence="7">The sequence shown here is derived from an EMBL/GenBank/DDBJ whole genome shotgun (WGS) entry which is preliminary data.</text>
</comment>
<accession>A0A256FG12</accession>
<dbReference type="PRINTS" id="PR00039">
    <property type="entry name" value="HTHLYSR"/>
</dbReference>
<evidence type="ECO:0000256" key="5">
    <source>
        <dbReference type="ARBA" id="ARBA00023163"/>
    </source>
</evidence>
<keyword evidence="5" id="KW-0804">Transcription</keyword>
<name>A0A256FG12_9HYPH</name>
<gene>
    <name evidence="7" type="ORF">CEV31_3369</name>
</gene>
<keyword evidence="2" id="KW-0805">Transcription regulation</keyword>
<evidence type="ECO:0000256" key="2">
    <source>
        <dbReference type="ARBA" id="ARBA00023015"/>
    </source>
</evidence>
<dbReference type="SUPFAM" id="SSF46785">
    <property type="entry name" value="Winged helix' DNA-binding domain"/>
    <property type="match status" value="1"/>
</dbReference>
<dbReference type="InterPro" id="IPR000847">
    <property type="entry name" value="LysR_HTH_N"/>
</dbReference>
<protein>
    <submittedName>
        <fullName evidence="7">LysR substrate binding domain protein</fullName>
    </submittedName>
</protein>
<evidence type="ECO:0000256" key="3">
    <source>
        <dbReference type="ARBA" id="ARBA00023125"/>
    </source>
</evidence>
<dbReference type="GO" id="GO:0003677">
    <property type="term" value="F:DNA binding"/>
    <property type="evidence" value="ECO:0007669"/>
    <property type="project" value="UniProtKB-KW"/>
</dbReference>
<dbReference type="InterPro" id="IPR036388">
    <property type="entry name" value="WH-like_DNA-bd_sf"/>
</dbReference>
<dbReference type="FunFam" id="1.10.10.10:FF:000001">
    <property type="entry name" value="LysR family transcriptional regulator"/>
    <property type="match status" value="1"/>
</dbReference>
<dbReference type="GO" id="GO:2000142">
    <property type="term" value="P:regulation of DNA-templated transcription initiation"/>
    <property type="evidence" value="ECO:0007669"/>
    <property type="project" value="TreeGrafter"/>
</dbReference>
<sequence>MDIRQLRYFVAIAEQGSFSRAANLLHIAQPALSLHVRNMEFDLGTPLLSRSPKGVVPTEAGEILLKNARIILDQLTIAEEEIRGHDNDPSGEVRLGLPGTISQILAVPLILAARMRYPKIKLRIAEAMSGFVLEWMRDARIDLAVLYRNVDDRGIAMVRMLEEELVFFGPAEPVKDVTVPAPGEILDYKLIAQLPLILPSEAHGLRELLERQAISFDLRLNTIIDVDSYSNIKELVRSGIGYSILPFNAIAREVEAGILTCWKIANPQIQRSIYLTHSIERPMTNAVAAIEALSREVLRDLARTGQWAGATILPNNSDSV</sequence>
<proteinExistence type="inferred from homology"/>
<dbReference type="EMBL" id="NNRJ01000052">
    <property type="protein sequence ID" value="OYR13381.1"/>
    <property type="molecule type" value="Genomic_DNA"/>
</dbReference>
<keyword evidence="4" id="KW-0010">Activator</keyword>
<dbReference type="AlphaFoldDB" id="A0A256FG12"/>
<dbReference type="Gene3D" id="1.10.10.10">
    <property type="entry name" value="Winged helix-like DNA-binding domain superfamily/Winged helix DNA-binding domain"/>
    <property type="match status" value="1"/>
</dbReference>
<keyword evidence="3" id="KW-0238">DNA-binding</keyword>
<dbReference type="Proteomes" id="UP000215590">
    <property type="component" value="Unassembled WGS sequence"/>
</dbReference>
<keyword evidence="8" id="KW-1185">Reference proteome</keyword>
<evidence type="ECO:0000256" key="4">
    <source>
        <dbReference type="ARBA" id="ARBA00023159"/>
    </source>
</evidence>
<dbReference type="PANTHER" id="PTHR30293:SF0">
    <property type="entry name" value="NITROGEN ASSIMILATION REGULATORY PROTEIN NAC"/>
    <property type="match status" value="1"/>
</dbReference>
<dbReference type="InterPro" id="IPR036390">
    <property type="entry name" value="WH_DNA-bd_sf"/>
</dbReference>
<evidence type="ECO:0000256" key="1">
    <source>
        <dbReference type="ARBA" id="ARBA00009437"/>
    </source>
</evidence>
<dbReference type="Pfam" id="PF00126">
    <property type="entry name" value="HTH_1"/>
    <property type="match status" value="1"/>
</dbReference>